<dbReference type="SUPFAM" id="SSF109604">
    <property type="entry name" value="HD-domain/PDEase-like"/>
    <property type="match status" value="1"/>
</dbReference>
<feature type="domain" description="GGDEF" evidence="1">
    <location>
        <begin position="1"/>
        <end position="125"/>
    </location>
</feature>
<evidence type="ECO:0000259" key="2">
    <source>
        <dbReference type="PROSITE" id="PS51832"/>
    </source>
</evidence>
<dbReference type="InterPro" id="IPR029787">
    <property type="entry name" value="Nucleotide_cyclase"/>
</dbReference>
<dbReference type="Pfam" id="PF13487">
    <property type="entry name" value="HD_5"/>
    <property type="match status" value="1"/>
</dbReference>
<evidence type="ECO:0000313" key="4">
    <source>
        <dbReference type="Proteomes" id="UP000244089"/>
    </source>
</evidence>
<dbReference type="PANTHER" id="PTHR45228">
    <property type="entry name" value="CYCLIC DI-GMP PHOSPHODIESTERASE TM_0186-RELATED"/>
    <property type="match status" value="1"/>
</dbReference>
<gene>
    <name evidence="3" type="ORF">C8C76_1335</name>
</gene>
<dbReference type="Gene3D" id="3.30.70.270">
    <property type="match status" value="1"/>
</dbReference>
<feature type="domain" description="HD-GYP" evidence="2">
    <location>
        <begin position="116"/>
        <end position="300"/>
    </location>
</feature>
<accession>A0A2T5RGR7</accession>
<dbReference type="PROSITE" id="PS50887">
    <property type="entry name" value="GGDEF"/>
    <property type="match status" value="1"/>
</dbReference>
<dbReference type="Gene3D" id="1.10.3210.10">
    <property type="entry name" value="Hypothetical protein af1432"/>
    <property type="match status" value="1"/>
</dbReference>
<dbReference type="InterPro" id="IPR037522">
    <property type="entry name" value="HD_GYP_dom"/>
</dbReference>
<evidence type="ECO:0000259" key="1">
    <source>
        <dbReference type="PROSITE" id="PS50887"/>
    </source>
</evidence>
<dbReference type="Pfam" id="PF00990">
    <property type="entry name" value="GGDEF"/>
    <property type="match status" value="1"/>
</dbReference>
<sequence length="300" mass="34242">MIDVNGLKLFNDTFGHQKGDQLLIKTAEVLKKSTRASDLIARWAGDEFAILLPSTSKKDMEKIINRIQKNCEQTNKDQISISLALGAAIKNEVNEDLFEIFELADKRMYQQKMSQGKKAKRKLISNILLSLAEKSYEDNFHIQRLKEKAADFADYLKLKSSEKIKLIELAELHDIGKISISEKILNKKGKLNKKEWEKIKKHSEVGYKIAAASKEFASLAKLILHHHENWDGSGYPEGLKKEEIPYLARIISIVDAYDVMLNKNLYSKKMNKKEAIEELNRAAGSQFDPALTAEFINFIE</sequence>
<dbReference type="InterPro" id="IPR043128">
    <property type="entry name" value="Rev_trsase/Diguanyl_cyclase"/>
</dbReference>
<dbReference type="NCBIfam" id="TIGR00254">
    <property type="entry name" value="GGDEF"/>
    <property type="match status" value="1"/>
</dbReference>
<protein>
    <submittedName>
        <fullName evidence="3">Diguanylate cyclase (GGDEF)-like protein</fullName>
    </submittedName>
</protein>
<dbReference type="CDD" id="cd00077">
    <property type="entry name" value="HDc"/>
    <property type="match status" value="1"/>
</dbReference>
<dbReference type="Proteomes" id="UP000244089">
    <property type="component" value="Unassembled WGS sequence"/>
</dbReference>
<evidence type="ECO:0000313" key="3">
    <source>
        <dbReference type="EMBL" id="PTV94242.1"/>
    </source>
</evidence>
<dbReference type="AlphaFoldDB" id="A0A2T5RGR7"/>
<dbReference type="InterPro" id="IPR052020">
    <property type="entry name" value="Cyclic_di-GMP/3'3'-cGAMP_PDE"/>
</dbReference>
<dbReference type="OrthoDB" id="9804747at2"/>
<dbReference type="CDD" id="cd01949">
    <property type="entry name" value="GGDEF"/>
    <property type="match status" value="1"/>
</dbReference>
<proteinExistence type="predicted"/>
<dbReference type="InterPro" id="IPR000160">
    <property type="entry name" value="GGDEF_dom"/>
</dbReference>
<dbReference type="SMART" id="SM00267">
    <property type="entry name" value="GGDEF"/>
    <property type="match status" value="1"/>
</dbReference>
<name>A0A2T5RGR7_9FIRM</name>
<dbReference type="EMBL" id="QAXS01000033">
    <property type="protein sequence ID" value="PTV94242.1"/>
    <property type="molecule type" value="Genomic_DNA"/>
</dbReference>
<reference evidence="3 4" key="1">
    <citation type="submission" date="2018-04" db="EMBL/GenBank/DDBJ databases">
        <title>Subsurface microbial communities from deep shales in Ohio and West Virginia, USA.</title>
        <authorList>
            <person name="Wrighton K."/>
        </authorList>
    </citation>
    <scope>NUCLEOTIDE SEQUENCE [LARGE SCALE GENOMIC DNA]</scope>
    <source>
        <strain evidence="3 4">WC1</strain>
    </source>
</reference>
<dbReference type="InterPro" id="IPR003607">
    <property type="entry name" value="HD/PDEase_dom"/>
</dbReference>
<dbReference type="SUPFAM" id="SSF55073">
    <property type="entry name" value="Nucleotide cyclase"/>
    <property type="match status" value="1"/>
</dbReference>
<dbReference type="PANTHER" id="PTHR45228:SF1">
    <property type="entry name" value="CYCLIC DI-GMP PHOSPHODIESTERASE TM_0186"/>
    <property type="match status" value="1"/>
</dbReference>
<comment type="caution">
    <text evidence="3">The sequence shown here is derived from an EMBL/GenBank/DDBJ whole genome shotgun (WGS) entry which is preliminary data.</text>
</comment>
<organism evidence="3 4">
    <name type="scientific">Halanaerobium saccharolyticum</name>
    <dbReference type="NCBI Taxonomy" id="43595"/>
    <lineage>
        <taxon>Bacteria</taxon>
        <taxon>Bacillati</taxon>
        <taxon>Bacillota</taxon>
        <taxon>Clostridia</taxon>
        <taxon>Halanaerobiales</taxon>
        <taxon>Halanaerobiaceae</taxon>
        <taxon>Halanaerobium</taxon>
    </lineage>
</organism>
<dbReference type="PROSITE" id="PS51832">
    <property type="entry name" value="HD_GYP"/>
    <property type="match status" value="1"/>
</dbReference>